<dbReference type="Gene3D" id="2.160.20.120">
    <property type="match status" value="1"/>
</dbReference>
<reference evidence="3 4" key="2">
    <citation type="journal article" date="2014" name="PLoS ONE">
        <title>Evolution of mitochondria reconstructed from the energy metabolism of living bacteria.</title>
        <authorList>
            <person name="Degli Esposti M."/>
            <person name="Chouaia B."/>
            <person name="Comandatore F."/>
            <person name="Crotti E."/>
            <person name="Sassera D."/>
            <person name="Lievens P.M."/>
            <person name="Daffonchio D."/>
            <person name="Bandi C."/>
        </authorList>
    </citation>
    <scope>NUCLEOTIDE SEQUENCE [LARGE SCALE GENOMIC DNA]</scope>
    <source>
        <strain evidence="3 4">SF2.1</strain>
    </source>
</reference>
<feature type="compositionally biased region" description="Basic and acidic residues" evidence="1">
    <location>
        <begin position="320"/>
        <end position="332"/>
    </location>
</feature>
<organism evidence="3 4">
    <name type="scientific">Asaia bogorensis</name>
    <dbReference type="NCBI Taxonomy" id="91915"/>
    <lineage>
        <taxon>Bacteria</taxon>
        <taxon>Pseudomonadati</taxon>
        <taxon>Pseudomonadota</taxon>
        <taxon>Alphaproteobacteria</taxon>
        <taxon>Acetobacterales</taxon>
        <taxon>Acetobacteraceae</taxon>
        <taxon>Asaia</taxon>
    </lineage>
</organism>
<dbReference type="RefSeq" id="WP_023979659.1">
    <property type="nucleotide sequence ID" value="NZ_CBLX010000004.1"/>
</dbReference>
<dbReference type="Proteomes" id="UP000027583">
    <property type="component" value="Unassembled WGS sequence"/>
</dbReference>
<evidence type="ECO:0000313" key="3">
    <source>
        <dbReference type="EMBL" id="CDG38697.1"/>
    </source>
</evidence>
<evidence type="ECO:0000256" key="1">
    <source>
        <dbReference type="SAM" id="MobiDB-lite"/>
    </source>
</evidence>
<dbReference type="EMBL" id="CBLX010000004">
    <property type="protein sequence ID" value="CDG38697.1"/>
    <property type="molecule type" value="Genomic_DNA"/>
</dbReference>
<dbReference type="AlphaFoldDB" id="A0A060QIX0"/>
<name>A0A060QIX0_9PROT</name>
<accession>A0A060QIX0</accession>
<dbReference type="InterPro" id="IPR021255">
    <property type="entry name" value="DUF2807"/>
</dbReference>
<feature type="domain" description="Putative auto-transporter adhesin head GIN" evidence="2">
    <location>
        <begin position="185"/>
        <end position="260"/>
    </location>
</feature>
<proteinExistence type="predicted"/>
<protein>
    <recommendedName>
        <fullName evidence="2">Putative auto-transporter adhesin head GIN domain-containing protein</fullName>
    </recommendedName>
</protein>
<reference evidence="3 4" key="1">
    <citation type="journal article" date="2014" name="Genome Biol. Evol.">
        <title>Acetic acid bacteria genomes reveal functional traits for adaptation to life in insect guts.</title>
        <authorList>
            <person name="Chouaia B."/>
            <person name="Gaiarsa S."/>
            <person name="Crotti E."/>
            <person name="Comandatore F."/>
            <person name="Degli Esposti M."/>
            <person name="Ricci I."/>
            <person name="Alma A."/>
            <person name="Favia G."/>
            <person name="Bandi C."/>
            <person name="Daffonchio D."/>
        </authorList>
    </citation>
    <scope>NUCLEOTIDE SEQUENCE [LARGE SCALE GENOMIC DNA]</scope>
    <source>
        <strain evidence="3 4">SF2.1</strain>
    </source>
</reference>
<dbReference type="Pfam" id="PF10988">
    <property type="entry name" value="DUF2807"/>
    <property type="match status" value="1"/>
</dbReference>
<comment type="caution">
    <text evidence="3">The sequence shown here is derived from an EMBL/GenBank/DDBJ whole genome shotgun (WGS) entry which is preliminary data.</text>
</comment>
<evidence type="ECO:0000313" key="4">
    <source>
        <dbReference type="Proteomes" id="UP000027583"/>
    </source>
</evidence>
<evidence type="ECO:0000259" key="2">
    <source>
        <dbReference type="Pfam" id="PF10988"/>
    </source>
</evidence>
<gene>
    <name evidence="3" type="ORF">ASAP_0652</name>
</gene>
<feature type="region of interest" description="Disordered" evidence="1">
    <location>
        <begin position="311"/>
        <end position="332"/>
    </location>
</feature>
<sequence length="428" mass="44832">MIRLPLPRYPYATVSRILPQVIGLMGLCILLPITALADPTLSNSALSSATTPQALLDAAPYTLRLNTSCTSSITIEGASEGQGDAALLEDRNGGQMAGLTIAGSGHETTVDGNQCERASTLHVRQGTAIIASMRGFGSLHISGVNGPVSLTQRGSGTISIDQATALVLNENGFGSLRLGWLNGPATLTTSGSGSVTIARVDASHLTANSGGFGSITLNAGNIGALNADIHGSGHLKFGGTVGTANLVASGYGGIDIDRVTGELHQEAHSPATISLNHASTFRKSSHASHAILTLPDGTVITAHSLTRPDGTVISFDNDESSDRATAGDDATTRHGQRRWLGWGLLALLLIVFRRRIAGFVPVDFLSRIRRSAGSSHAPQPLAASAPEIATLEARLQRLDKRVSDIEQCVTSRNFHLHREFHHLARNHG</sequence>